<reference evidence="1 2" key="1">
    <citation type="journal article" date="2011" name="Nature">
        <title>A high-resolution map of human evolutionary constraint using 29 mammals.</title>
        <authorList>
            <person name="Lindblad-Toh K."/>
            <person name="Garber M."/>
            <person name="Zuk O."/>
            <person name="Lin M.F."/>
            <person name="Parker B.J."/>
            <person name="Washietl S."/>
            <person name="Kheradpour P."/>
            <person name="Ernst J."/>
            <person name="Jordan G."/>
            <person name="Mauceli E."/>
            <person name="Ward L.D."/>
            <person name="Lowe C.B."/>
            <person name="Holloway A.K."/>
            <person name="Clamp M."/>
            <person name="Gnerre S."/>
            <person name="Alfoldi J."/>
            <person name="Beal K."/>
            <person name="Chang J."/>
            <person name="Clawson H."/>
            <person name="Cuff J."/>
            <person name="Di Palma F."/>
            <person name="Fitzgerald S."/>
            <person name="Flicek P."/>
            <person name="Guttman M."/>
            <person name="Hubisz M.J."/>
            <person name="Jaffe D.B."/>
            <person name="Jungreis I."/>
            <person name="Kent W.J."/>
            <person name="Kostka D."/>
            <person name="Lara M."/>
            <person name="Martins A.L."/>
            <person name="Massingham T."/>
            <person name="Moltke I."/>
            <person name="Raney B.J."/>
            <person name="Rasmussen M.D."/>
            <person name="Robinson J."/>
            <person name="Stark A."/>
            <person name="Vilella A.J."/>
            <person name="Wen J."/>
            <person name="Xie X."/>
            <person name="Zody M.C."/>
            <person name="Baldwin J."/>
            <person name="Bloom T."/>
            <person name="Chin C.W."/>
            <person name="Heiman D."/>
            <person name="Nicol R."/>
            <person name="Nusbaum C."/>
            <person name="Young S."/>
            <person name="Wilkinson J."/>
            <person name="Worley K.C."/>
            <person name="Kovar C.L."/>
            <person name="Muzny D.M."/>
            <person name="Gibbs R.A."/>
            <person name="Cree A."/>
            <person name="Dihn H.H."/>
            <person name="Fowler G."/>
            <person name="Jhangiani S."/>
            <person name="Joshi V."/>
            <person name="Lee S."/>
            <person name="Lewis L.R."/>
            <person name="Nazareth L.V."/>
            <person name="Okwuonu G."/>
            <person name="Santibanez J."/>
            <person name="Warren W.C."/>
            <person name="Mardis E.R."/>
            <person name="Weinstock G.M."/>
            <person name="Wilson R.K."/>
            <person name="Delehaunty K."/>
            <person name="Dooling D."/>
            <person name="Fronik C."/>
            <person name="Fulton L."/>
            <person name="Fulton B."/>
            <person name="Graves T."/>
            <person name="Minx P."/>
            <person name="Sodergren E."/>
            <person name="Birney E."/>
            <person name="Margulies E.H."/>
            <person name="Herrero J."/>
            <person name="Green E.D."/>
            <person name="Haussler D."/>
            <person name="Siepel A."/>
            <person name="Goldman N."/>
            <person name="Pollard K.S."/>
            <person name="Pedersen J.S."/>
            <person name="Lander E.S."/>
            <person name="Kellis M."/>
        </authorList>
    </citation>
    <scope>NUCLEOTIDE SEQUENCE [LARGE SCALE GENOMIC DNA]</scope>
    <source>
        <strain evidence="1 2">Thorbecke inbred</strain>
    </source>
</reference>
<dbReference type="Proteomes" id="UP000001811">
    <property type="component" value="Chromosome 1"/>
</dbReference>
<organism evidence="1 2">
    <name type="scientific">Oryctolagus cuniculus</name>
    <name type="common">Rabbit</name>
    <dbReference type="NCBI Taxonomy" id="9986"/>
    <lineage>
        <taxon>Eukaryota</taxon>
        <taxon>Metazoa</taxon>
        <taxon>Chordata</taxon>
        <taxon>Craniata</taxon>
        <taxon>Vertebrata</taxon>
        <taxon>Euteleostomi</taxon>
        <taxon>Mammalia</taxon>
        <taxon>Eutheria</taxon>
        <taxon>Euarchontoglires</taxon>
        <taxon>Glires</taxon>
        <taxon>Lagomorpha</taxon>
        <taxon>Leporidae</taxon>
        <taxon>Oryctolagus</taxon>
    </lineage>
</organism>
<keyword evidence="2" id="KW-1185">Reference proteome</keyword>
<accession>A0A5F9CIC2</accession>
<evidence type="ECO:0000313" key="1">
    <source>
        <dbReference type="Ensembl" id="ENSOCUP00000033254.1"/>
    </source>
</evidence>
<dbReference type="Bgee" id="ENSOCUG00000035350">
    <property type="expression patterns" value="Expressed in skin of back"/>
</dbReference>
<reference evidence="1" key="3">
    <citation type="submission" date="2025-09" db="UniProtKB">
        <authorList>
            <consortium name="Ensembl"/>
        </authorList>
    </citation>
    <scope>IDENTIFICATION</scope>
    <source>
        <strain evidence="1">Thorbecke</strain>
    </source>
</reference>
<dbReference type="EMBL" id="AAGW02009216">
    <property type="status" value="NOT_ANNOTATED_CDS"/>
    <property type="molecule type" value="Genomic_DNA"/>
</dbReference>
<dbReference type="Ensembl" id="ENSOCUT00000042288.1">
    <property type="protein sequence ID" value="ENSOCUP00000033254.1"/>
    <property type="gene ID" value="ENSOCUG00000035350.1"/>
</dbReference>
<dbReference type="AlphaFoldDB" id="A0A5F9CIC2"/>
<protein>
    <submittedName>
        <fullName evidence="1">Uncharacterized protein</fullName>
    </submittedName>
</protein>
<reference evidence="1" key="2">
    <citation type="submission" date="2025-08" db="UniProtKB">
        <authorList>
            <consortium name="Ensembl"/>
        </authorList>
    </citation>
    <scope>IDENTIFICATION</scope>
    <source>
        <strain evidence="1">Thorbecke</strain>
    </source>
</reference>
<dbReference type="GeneTree" id="ENSGT00940000167990"/>
<evidence type="ECO:0000313" key="2">
    <source>
        <dbReference type="Proteomes" id="UP000001811"/>
    </source>
</evidence>
<sequence length="113" mass="12205">MVHPPMAATRAGPPSYNLETGQGDYVCSPHGYGAIPTSFGVVPRAVGVLDLNTAALPLLRTGLPTHHPRVDNIHSRVVTCYPVNSVAVGIAHMGCWHCRWWLNSLFHNTGPNK</sequence>
<proteinExistence type="predicted"/>
<name>A0A5F9CIC2_RABIT</name>